<proteinExistence type="inferred from homology"/>
<protein>
    <recommendedName>
        <fullName evidence="3">Flagellar FliJ protein</fullName>
    </recommendedName>
</protein>
<keyword evidence="4" id="KW-0813">Transport</keyword>
<keyword evidence="6" id="KW-0145">Chemotaxis</keyword>
<dbReference type="Pfam" id="PF02050">
    <property type="entry name" value="FliJ"/>
    <property type="match status" value="1"/>
</dbReference>
<gene>
    <name evidence="12" type="primary">fliJ</name>
    <name evidence="12" type="ORF">ACE41H_07200</name>
</gene>
<dbReference type="InterPro" id="IPR053716">
    <property type="entry name" value="Flag_assembly_chemotaxis_eff"/>
</dbReference>
<evidence type="ECO:0000256" key="7">
    <source>
        <dbReference type="ARBA" id="ARBA00022795"/>
    </source>
</evidence>
<evidence type="ECO:0000256" key="6">
    <source>
        <dbReference type="ARBA" id="ARBA00022500"/>
    </source>
</evidence>
<comment type="similarity">
    <text evidence="2">Belongs to the FliJ family.</text>
</comment>
<keyword evidence="7" id="KW-1005">Bacterial flagellum biogenesis</keyword>
<keyword evidence="8" id="KW-0653">Protein transport</keyword>
<evidence type="ECO:0000313" key="12">
    <source>
        <dbReference type="EMBL" id="MFB5266570.1"/>
    </source>
</evidence>
<evidence type="ECO:0000313" key="13">
    <source>
        <dbReference type="Proteomes" id="UP001580346"/>
    </source>
</evidence>
<comment type="caution">
    <text evidence="12">The sequence shown here is derived from an EMBL/GenBank/DDBJ whole genome shotgun (WGS) entry which is preliminary data.</text>
</comment>
<name>A0ABV5AQS9_9BACL</name>
<dbReference type="RefSeq" id="WP_375354353.1">
    <property type="nucleotide sequence ID" value="NZ_JBHHMI010000004.1"/>
</dbReference>
<keyword evidence="11" id="KW-0175">Coiled coil</keyword>
<comment type="subcellular location">
    <subcellularLocation>
        <location evidence="1">Cell membrane</location>
        <topology evidence="1">Peripheral membrane protein</topology>
        <orientation evidence="1">Cytoplasmic side</orientation>
    </subcellularLocation>
</comment>
<evidence type="ECO:0000256" key="1">
    <source>
        <dbReference type="ARBA" id="ARBA00004413"/>
    </source>
</evidence>
<dbReference type="InterPro" id="IPR012823">
    <property type="entry name" value="Flagell_FliJ"/>
</dbReference>
<evidence type="ECO:0000256" key="9">
    <source>
        <dbReference type="ARBA" id="ARBA00023136"/>
    </source>
</evidence>
<dbReference type="Proteomes" id="UP001580346">
    <property type="component" value="Unassembled WGS sequence"/>
</dbReference>
<keyword evidence="10" id="KW-1006">Bacterial flagellum protein export</keyword>
<evidence type="ECO:0000256" key="10">
    <source>
        <dbReference type="ARBA" id="ARBA00023225"/>
    </source>
</evidence>
<keyword evidence="12" id="KW-0282">Flagellum</keyword>
<keyword evidence="12" id="KW-0969">Cilium</keyword>
<keyword evidence="9" id="KW-0472">Membrane</keyword>
<keyword evidence="12" id="KW-0966">Cell projection</keyword>
<keyword evidence="13" id="KW-1185">Reference proteome</keyword>
<reference evidence="12 13" key="1">
    <citation type="submission" date="2024-09" db="EMBL/GenBank/DDBJ databases">
        <title>Paenibacillus zeirhizospherea sp. nov., isolated from surface of the maize (Zea mays) roots in a horticulture field, Hungary.</title>
        <authorList>
            <person name="Marton D."/>
            <person name="Farkas M."/>
            <person name="Bedics A."/>
            <person name="Toth E."/>
            <person name="Tancsics A."/>
            <person name="Boka K."/>
            <person name="Maroti G."/>
            <person name="Kriszt B."/>
            <person name="Cserhati M."/>
        </authorList>
    </citation>
    <scope>NUCLEOTIDE SEQUENCE [LARGE SCALE GENOMIC DNA]</scope>
    <source>
        <strain evidence="12 13">KCTC 33519</strain>
    </source>
</reference>
<evidence type="ECO:0000256" key="5">
    <source>
        <dbReference type="ARBA" id="ARBA00022475"/>
    </source>
</evidence>
<dbReference type="NCBIfam" id="TIGR02473">
    <property type="entry name" value="flagell_FliJ"/>
    <property type="match status" value="1"/>
</dbReference>
<evidence type="ECO:0000256" key="4">
    <source>
        <dbReference type="ARBA" id="ARBA00022448"/>
    </source>
</evidence>
<accession>A0ABV5AQS9</accession>
<evidence type="ECO:0000256" key="8">
    <source>
        <dbReference type="ARBA" id="ARBA00022927"/>
    </source>
</evidence>
<dbReference type="Gene3D" id="1.10.287.1700">
    <property type="match status" value="1"/>
</dbReference>
<feature type="coiled-coil region" evidence="11">
    <location>
        <begin position="25"/>
        <end position="100"/>
    </location>
</feature>
<organism evidence="12 13">
    <name type="scientific">Paenibacillus enshidis</name>
    <dbReference type="NCBI Taxonomy" id="1458439"/>
    <lineage>
        <taxon>Bacteria</taxon>
        <taxon>Bacillati</taxon>
        <taxon>Bacillota</taxon>
        <taxon>Bacilli</taxon>
        <taxon>Bacillales</taxon>
        <taxon>Paenibacillaceae</taxon>
        <taxon>Paenibacillus</taxon>
    </lineage>
</organism>
<evidence type="ECO:0000256" key="3">
    <source>
        <dbReference type="ARBA" id="ARBA00020392"/>
    </source>
</evidence>
<sequence length="147" mass="17025">MKFQYSFQKVVDLKSNEKSQAEWVLSSAVGRLQAEEQTLQQLISEKERASHAIQSAAEACVSLASIQQLQAYIRHLEQCIERKNKEVRQAQMNVQSKQSILSDKMLDEQVWLKAREKAKASFQKELLLHEQNELDEMASVRYAMRAR</sequence>
<keyword evidence="5" id="KW-1003">Cell membrane</keyword>
<evidence type="ECO:0000256" key="11">
    <source>
        <dbReference type="SAM" id="Coils"/>
    </source>
</evidence>
<dbReference type="EMBL" id="JBHHMI010000004">
    <property type="protein sequence ID" value="MFB5266570.1"/>
    <property type="molecule type" value="Genomic_DNA"/>
</dbReference>
<evidence type="ECO:0000256" key="2">
    <source>
        <dbReference type="ARBA" id="ARBA00010004"/>
    </source>
</evidence>